<dbReference type="EMBL" id="JAFEKC020000005">
    <property type="protein sequence ID" value="KAK0514249.1"/>
    <property type="molecule type" value="Genomic_DNA"/>
</dbReference>
<sequence length="211" mass="23673">MPSDEQEFANRARNPLLHLGSLSMTEMARLMFEPWSFCPDIDHLIHEVEFHSLYILSTPWSPTATEIEGVLPPAVQGAIDAYKRGELSTDCEEEEAPTMPSVQDRKLSTYRNYLEDQNCLERLQDSFQTLEGHQPGPSQTDSQTIHVCQEWLGTPKAIPVGLKSGFSTCYGAKTVLKPDNEEQGVAGWRSRIRGITRVSPGMKRRVGRILG</sequence>
<evidence type="ECO:0000313" key="2">
    <source>
        <dbReference type="Proteomes" id="UP001166286"/>
    </source>
</evidence>
<dbReference type="AlphaFoldDB" id="A0AA39R5Y2"/>
<organism evidence="1 2">
    <name type="scientific">Cladonia borealis</name>
    <dbReference type="NCBI Taxonomy" id="184061"/>
    <lineage>
        <taxon>Eukaryota</taxon>
        <taxon>Fungi</taxon>
        <taxon>Dikarya</taxon>
        <taxon>Ascomycota</taxon>
        <taxon>Pezizomycotina</taxon>
        <taxon>Lecanoromycetes</taxon>
        <taxon>OSLEUM clade</taxon>
        <taxon>Lecanoromycetidae</taxon>
        <taxon>Lecanorales</taxon>
        <taxon>Lecanorineae</taxon>
        <taxon>Cladoniaceae</taxon>
        <taxon>Cladonia</taxon>
    </lineage>
</organism>
<accession>A0AA39R5Y2</accession>
<keyword evidence="2" id="KW-1185">Reference proteome</keyword>
<comment type="caution">
    <text evidence="1">The sequence shown here is derived from an EMBL/GenBank/DDBJ whole genome shotgun (WGS) entry which is preliminary data.</text>
</comment>
<reference evidence="1" key="1">
    <citation type="submission" date="2023-03" db="EMBL/GenBank/DDBJ databases">
        <title>Complete genome of Cladonia borealis.</title>
        <authorList>
            <person name="Park H."/>
        </authorList>
    </citation>
    <scope>NUCLEOTIDE SEQUENCE</scope>
    <source>
        <strain evidence="1">ANT050790</strain>
    </source>
</reference>
<proteinExistence type="predicted"/>
<gene>
    <name evidence="1" type="ORF">JMJ35_002866</name>
</gene>
<evidence type="ECO:0000313" key="1">
    <source>
        <dbReference type="EMBL" id="KAK0514249.1"/>
    </source>
</evidence>
<protein>
    <submittedName>
        <fullName evidence="1">Uncharacterized protein</fullName>
    </submittedName>
</protein>
<dbReference type="Proteomes" id="UP001166286">
    <property type="component" value="Unassembled WGS sequence"/>
</dbReference>
<name>A0AA39R5Y2_9LECA</name>